<dbReference type="GO" id="GO:0003887">
    <property type="term" value="F:DNA-directed DNA polymerase activity"/>
    <property type="evidence" value="ECO:0007669"/>
    <property type="project" value="UniProtKB-EC"/>
</dbReference>
<dbReference type="PANTHER" id="PTHR11076">
    <property type="entry name" value="DNA REPAIR POLYMERASE UMUC / TRANSFERASE FAMILY MEMBER"/>
    <property type="match status" value="1"/>
</dbReference>
<dbReference type="Gene3D" id="3.30.1490.100">
    <property type="entry name" value="DNA polymerase, Y-family, little finger domain"/>
    <property type="match status" value="1"/>
</dbReference>
<protein>
    <submittedName>
        <fullName evidence="3">DNA polymerase IV</fullName>
        <ecNumber evidence="3">2.7.7.7</ecNumber>
    </submittedName>
</protein>
<keyword evidence="4" id="KW-1185">Reference proteome</keyword>
<dbReference type="Gene3D" id="3.30.70.270">
    <property type="match status" value="1"/>
</dbReference>
<comment type="similarity">
    <text evidence="1">Belongs to the DNA polymerase type-Y family.</text>
</comment>
<dbReference type="InterPro" id="IPR001126">
    <property type="entry name" value="UmuC"/>
</dbReference>
<dbReference type="Pfam" id="PF00817">
    <property type="entry name" value="IMS"/>
    <property type="match status" value="1"/>
</dbReference>
<dbReference type="InterPro" id="IPR022880">
    <property type="entry name" value="DNApol_IV"/>
</dbReference>
<comment type="caution">
    <text evidence="3">The sequence shown here is derived from an EMBL/GenBank/DDBJ whole genome shotgun (WGS) entry which is preliminary data.</text>
</comment>
<keyword evidence="3" id="KW-0548">Nucleotidyltransferase</keyword>
<evidence type="ECO:0000256" key="1">
    <source>
        <dbReference type="ARBA" id="ARBA00010945"/>
    </source>
</evidence>
<dbReference type="CDD" id="cd03586">
    <property type="entry name" value="PolY_Pol_IV_kappa"/>
    <property type="match status" value="1"/>
</dbReference>
<accession>A0ABU7MKD3</accession>
<sequence length="415" mass="47563">MNYLKNNKIIFHVDFDSYFVNASLVHFPSLKNKDIVISRKNDNSIITSASYSLKNIGIKAGMPLWMARKIKRDFIVIEPKLGLYSAYSAKIFEYVSKKYCKHMEVASIDEFYLDLTNKITNKIEALEFAKVLQNDILQTFKIPCTIGISFSKFYAKMTTNLIKPFNYKFVAYEDISDIFYDLDISEIHGVGKNTEAILREMGINKIGDLAKRKDFDIHIKEALGIVGWKLISEVKGYGNEQVASKAAEYKVIGNETSFSHQGCDDYWTLIDTLKQLTKKVCLRAQNRNLVGDSIVLINKKNHKKWTNKSVRLDEFTNDYEQIIQKAIGSFRKNYNGEALKGIGIRLCNLHNNSTIKKNISIFEANSVVNNNSKVISIIEDINNKMGERVLNTLEESSKDKTKHLPQKRFLLEDLD</sequence>
<dbReference type="Gene3D" id="1.10.150.20">
    <property type="entry name" value="5' to 3' exonuclease, C-terminal subdomain"/>
    <property type="match status" value="1"/>
</dbReference>
<dbReference type="Gene3D" id="3.40.1170.60">
    <property type="match status" value="1"/>
</dbReference>
<dbReference type="RefSeq" id="WP_330500400.1">
    <property type="nucleotide sequence ID" value="NZ_JAZDWZ010000001.1"/>
</dbReference>
<dbReference type="EC" id="2.7.7.7" evidence="3"/>
<dbReference type="EMBL" id="JAZDWZ010000001">
    <property type="protein sequence ID" value="MEE3927985.1"/>
    <property type="molecule type" value="Genomic_DNA"/>
</dbReference>
<dbReference type="InterPro" id="IPR043502">
    <property type="entry name" value="DNA/RNA_pol_sf"/>
</dbReference>
<reference evidence="3" key="1">
    <citation type="submission" date="2024-01" db="EMBL/GenBank/DDBJ databases">
        <title>Genome sequence of Mycoplasma ciconiae type strain DSM 25251.</title>
        <authorList>
            <person name="Spergser J."/>
        </authorList>
    </citation>
    <scope>NUCLEOTIDE SEQUENCE [LARGE SCALE GENOMIC DNA]</scope>
    <source>
        <strain evidence="3">DSM 25251</strain>
    </source>
</reference>
<gene>
    <name evidence="3" type="ORF">V2E24_00125</name>
</gene>
<proteinExistence type="inferred from homology"/>
<evidence type="ECO:0000313" key="4">
    <source>
        <dbReference type="Proteomes" id="UP001344817"/>
    </source>
</evidence>
<dbReference type="InterPro" id="IPR017961">
    <property type="entry name" value="DNA_pol_Y-fam_little_finger"/>
</dbReference>
<evidence type="ECO:0000313" key="3">
    <source>
        <dbReference type="EMBL" id="MEE3927985.1"/>
    </source>
</evidence>
<evidence type="ECO:0000259" key="2">
    <source>
        <dbReference type="PROSITE" id="PS50173"/>
    </source>
</evidence>
<dbReference type="InterPro" id="IPR036775">
    <property type="entry name" value="DNA_pol_Y-fam_lit_finger_sf"/>
</dbReference>
<dbReference type="Pfam" id="PF11799">
    <property type="entry name" value="IMS_C"/>
    <property type="match status" value="1"/>
</dbReference>
<dbReference type="SUPFAM" id="SSF56672">
    <property type="entry name" value="DNA/RNA polymerases"/>
    <property type="match status" value="1"/>
</dbReference>
<keyword evidence="3" id="KW-0808">Transferase</keyword>
<dbReference type="SUPFAM" id="SSF100879">
    <property type="entry name" value="Lesion bypass DNA polymerase (Y-family), little finger domain"/>
    <property type="match status" value="1"/>
</dbReference>
<organism evidence="3 4">
    <name type="scientific">Mycoplasmopsis ciconiae</name>
    <dbReference type="NCBI Taxonomy" id="561067"/>
    <lineage>
        <taxon>Bacteria</taxon>
        <taxon>Bacillati</taxon>
        <taxon>Mycoplasmatota</taxon>
        <taxon>Mycoplasmoidales</taxon>
        <taxon>Metamycoplasmataceae</taxon>
        <taxon>Mycoplasmopsis</taxon>
    </lineage>
</organism>
<feature type="domain" description="UmuC" evidence="2">
    <location>
        <begin position="10"/>
        <end position="191"/>
    </location>
</feature>
<dbReference type="Proteomes" id="UP001344817">
    <property type="component" value="Unassembled WGS sequence"/>
</dbReference>
<dbReference type="InterPro" id="IPR043128">
    <property type="entry name" value="Rev_trsase/Diguanyl_cyclase"/>
</dbReference>
<name>A0ABU7MKD3_9BACT</name>
<dbReference type="PANTHER" id="PTHR11076:SF33">
    <property type="entry name" value="DNA POLYMERASE KAPPA"/>
    <property type="match status" value="1"/>
</dbReference>
<dbReference type="PROSITE" id="PS50173">
    <property type="entry name" value="UMUC"/>
    <property type="match status" value="1"/>
</dbReference>
<dbReference type="InterPro" id="IPR050116">
    <property type="entry name" value="DNA_polymerase-Y"/>
</dbReference>